<evidence type="ECO:0000313" key="2">
    <source>
        <dbReference type="EMBL" id="MET4580538.1"/>
    </source>
</evidence>
<dbReference type="Pfam" id="PF13302">
    <property type="entry name" value="Acetyltransf_3"/>
    <property type="match status" value="1"/>
</dbReference>
<evidence type="ECO:0000313" key="3">
    <source>
        <dbReference type="Proteomes" id="UP001549257"/>
    </source>
</evidence>
<protein>
    <submittedName>
        <fullName evidence="2">RimJ/RimL family protein N-acetyltransferase</fullName>
    </submittedName>
</protein>
<dbReference type="InterPro" id="IPR016181">
    <property type="entry name" value="Acyl_CoA_acyltransferase"/>
</dbReference>
<dbReference type="EMBL" id="JBEPSJ010000001">
    <property type="protein sequence ID" value="MET4580538.1"/>
    <property type="molecule type" value="Genomic_DNA"/>
</dbReference>
<dbReference type="SUPFAM" id="SSF55729">
    <property type="entry name" value="Acyl-CoA N-acyltransferases (Nat)"/>
    <property type="match status" value="1"/>
</dbReference>
<gene>
    <name evidence="2" type="ORF">ABIE21_000028</name>
</gene>
<keyword evidence="3" id="KW-1185">Reference proteome</keyword>
<feature type="domain" description="N-acetyltransferase" evidence="1">
    <location>
        <begin position="8"/>
        <end position="164"/>
    </location>
</feature>
<dbReference type="RefSeq" id="WP_354022763.1">
    <property type="nucleotide sequence ID" value="NZ_JBEPSJ010000001.1"/>
</dbReference>
<dbReference type="InterPro" id="IPR000182">
    <property type="entry name" value="GNAT_dom"/>
</dbReference>
<reference evidence="2 3" key="1">
    <citation type="submission" date="2024-06" db="EMBL/GenBank/DDBJ databases">
        <title>Sorghum-associated microbial communities from plants grown in Nebraska, USA.</title>
        <authorList>
            <person name="Schachtman D."/>
        </authorList>
    </citation>
    <scope>NUCLEOTIDE SEQUENCE [LARGE SCALE GENOMIC DNA]</scope>
    <source>
        <strain evidence="2 3">2857</strain>
    </source>
</reference>
<proteinExistence type="predicted"/>
<sequence length="181" mass="20181">MSVTFAPIDIRGADRGAFTRFLTRDRFPFHAVAEPSEPEVAAQIDAGHFERGRSLFWVDDEEHGRIGMVIIENPGSAAPAFDLRLAGRYRGRGLGAPIVRALTGFVFETYPDAVRLEGQTREDNLAMRTTFLRSGFVKEAHRREGWPVEGGEALAAVAYAILRRDWVSGTTTTFVWEDLQP</sequence>
<accession>A0ABV2QHK6</accession>
<dbReference type="Proteomes" id="UP001549257">
    <property type="component" value="Unassembled WGS sequence"/>
</dbReference>
<name>A0ABV2QHK6_9MICO</name>
<evidence type="ECO:0000259" key="1">
    <source>
        <dbReference type="PROSITE" id="PS51186"/>
    </source>
</evidence>
<comment type="caution">
    <text evidence="2">The sequence shown here is derived from an EMBL/GenBank/DDBJ whole genome shotgun (WGS) entry which is preliminary data.</text>
</comment>
<dbReference type="Gene3D" id="3.40.630.30">
    <property type="match status" value="1"/>
</dbReference>
<organism evidence="2 3">
    <name type="scientific">Conyzicola nivalis</name>
    <dbReference type="NCBI Taxonomy" id="1477021"/>
    <lineage>
        <taxon>Bacteria</taxon>
        <taxon>Bacillati</taxon>
        <taxon>Actinomycetota</taxon>
        <taxon>Actinomycetes</taxon>
        <taxon>Micrococcales</taxon>
        <taxon>Microbacteriaceae</taxon>
        <taxon>Conyzicola</taxon>
    </lineage>
</organism>
<dbReference type="PROSITE" id="PS51186">
    <property type="entry name" value="GNAT"/>
    <property type="match status" value="1"/>
</dbReference>